<dbReference type="InterPro" id="IPR052189">
    <property type="entry name" value="L-asp_N-monooxygenase_NS-form"/>
</dbReference>
<sequence>MTDNYRNIIQDITFIGSGIATSYTLIPLLNQLMAKSPQNKVNITVIEKSEEHFTGLAYGNRSGATALLITSLADFLPEGKERENFISWLSKNKELLIENLLDKGGVLTKNWVNTHKDEIANNNWENIYIPRRFFGKYISQKLNNIINKTKAFETIHINFVNDEVFSVNREDSNVFSLQLKNNQTKLSSKKVVLSVGIPPIKQLWPKTFNQLYKDQCILIGDPYRTGFRKNLNTITEKARTSSEKLNFVIIGSNASAMEMIYKINDIQDIKDQINTITVISPQGELPNSAVNKNTKKIVFIPNHLLKLADKENVTAKEIYEAAQKDLDIAEHKSYSAAITEVPISNGFKALLPKLTNTELKAFACHYGNEIGKRQRRAGKHYTDVVDNLIKAQKLINLKGYFEAIIPDESDKLRFSYKIKRDSTPIISERTVDVVINCTGGKTLNSETVSPLLDQVISSNLCTPNASLRGFTVDENFQASSNLYIAGPLLAGNIINSQALWHIEHCGRIIYLGKELAKQLNSSY</sequence>
<proteinExistence type="predicted"/>
<evidence type="ECO:0000313" key="2">
    <source>
        <dbReference type="EMBL" id="MDT0558725.1"/>
    </source>
</evidence>
<protein>
    <submittedName>
        <fullName evidence="2">FAD/NAD(P)-binding protein</fullName>
    </submittedName>
</protein>
<dbReference type="RefSeq" id="WP_311427490.1">
    <property type="nucleotide sequence ID" value="NZ_JAVRIA010000004.1"/>
</dbReference>
<name>A0ABU2YKM0_9FLAO</name>
<dbReference type="Gene3D" id="3.50.50.60">
    <property type="entry name" value="FAD/NAD(P)-binding domain"/>
    <property type="match status" value="1"/>
</dbReference>
<keyword evidence="3" id="KW-1185">Reference proteome</keyword>
<dbReference type="PANTHER" id="PTHR40254">
    <property type="entry name" value="BLR0577 PROTEIN"/>
    <property type="match status" value="1"/>
</dbReference>
<gene>
    <name evidence="2" type="ORF">RM697_08705</name>
</gene>
<dbReference type="InterPro" id="IPR038732">
    <property type="entry name" value="HpyO/CreE_NAD-binding"/>
</dbReference>
<dbReference type="EMBL" id="JAVRIA010000004">
    <property type="protein sequence ID" value="MDT0558725.1"/>
    <property type="molecule type" value="Genomic_DNA"/>
</dbReference>
<dbReference type="PANTHER" id="PTHR40254:SF1">
    <property type="entry name" value="BLR0577 PROTEIN"/>
    <property type="match status" value="1"/>
</dbReference>
<comment type="caution">
    <text evidence="2">The sequence shown here is derived from an EMBL/GenBank/DDBJ whole genome shotgun (WGS) entry which is preliminary data.</text>
</comment>
<accession>A0ABU2YKM0</accession>
<feature type="domain" description="FAD-dependent urate hydroxylase HpyO/Asp monooxygenase CreE-like FAD/NAD(P)-binding" evidence="1">
    <location>
        <begin position="14"/>
        <end position="197"/>
    </location>
</feature>
<dbReference type="Proteomes" id="UP001259492">
    <property type="component" value="Unassembled WGS sequence"/>
</dbReference>
<evidence type="ECO:0000313" key="3">
    <source>
        <dbReference type="Proteomes" id="UP001259492"/>
    </source>
</evidence>
<dbReference type="SUPFAM" id="SSF51905">
    <property type="entry name" value="FAD/NAD(P)-binding domain"/>
    <property type="match status" value="1"/>
</dbReference>
<dbReference type="InterPro" id="IPR036188">
    <property type="entry name" value="FAD/NAD-bd_sf"/>
</dbReference>
<reference evidence="2 3" key="1">
    <citation type="submission" date="2023-09" db="EMBL/GenBank/DDBJ databases">
        <authorList>
            <person name="Rey-Velasco X."/>
        </authorList>
    </citation>
    <scope>NUCLEOTIDE SEQUENCE [LARGE SCALE GENOMIC DNA]</scope>
    <source>
        <strain evidence="2 3">W332</strain>
    </source>
</reference>
<organism evidence="2 3">
    <name type="scientific">Microcosmobacter mediterraneus</name>
    <dbReference type="NCBI Taxonomy" id="3075607"/>
    <lineage>
        <taxon>Bacteria</taxon>
        <taxon>Pseudomonadati</taxon>
        <taxon>Bacteroidota</taxon>
        <taxon>Flavobacteriia</taxon>
        <taxon>Flavobacteriales</taxon>
        <taxon>Flavobacteriaceae</taxon>
        <taxon>Microcosmobacter</taxon>
    </lineage>
</organism>
<dbReference type="Pfam" id="PF13454">
    <property type="entry name" value="NAD_binding_9"/>
    <property type="match status" value="1"/>
</dbReference>
<evidence type="ECO:0000259" key="1">
    <source>
        <dbReference type="Pfam" id="PF13454"/>
    </source>
</evidence>